<evidence type="ECO:0000256" key="13">
    <source>
        <dbReference type="PROSITE-ProRule" id="PRU00479"/>
    </source>
</evidence>
<feature type="domain" description="Fibronectin type-II" evidence="18">
    <location>
        <begin position="30"/>
        <end position="81"/>
    </location>
</feature>
<dbReference type="Proteomes" id="UP000752171">
    <property type="component" value="Unassembled WGS sequence"/>
</dbReference>
<evidence type="ECO:0000256" key="5">
    <source>
        <dbReference type="ARBA" id="ARBA00022692"/>
    </source>
</evidence>
<dbReference type="InterPro" id="IPR000562">
    <property type="entry name" value="FN_type2_dom"/>
</dbReference>
<dbReference type="PROSITE" id="PS50221">
    <property type="entry name" value="GAIN_B"/>
    <property type="match status" value="1"/>
</dbReference>
<dbReference type="FunFam" id="2.10.10.10:FF:000003">
    <property type="entry name" value="binder of sperm protein homolog 1"/>
    <property type="match status" value="1"/>
</dbReference>
<dbReference type="InterPro" id="IPR057244">
    <property type="entry name" value="GAIN_B"/>
</dbReference>
<evidence type="ECO:0000256" key="12">
    <source>
        <dbReference type="ARBA" id="ARBA00023180"/>
    </source>
</evidence>
<evidence type="ECO:0000256" key="7">
    <source>
        <dbReference type="ARBA" id="ARBA00022737"/>
    </source>
</evidence>
<feature type="transmembrane region" description="Helical" evidence="14">
    <location>
        <begin position="664"/>
        <end position="690"/>
    </location>
</feature>
<dbReference type="OrthoDB" id="1100386at2759"/>
<dbReference type="GO" id="GO:0004930">
    <property type="term" value="F:G protein-coupled receptor activity"/>
    <property type="evidence" value="ECO:0007669"/>
    <property type="project" value="InterPro"/>
</dbReference>
<feature type="domain" description="G-protein coupled receptors family 2 profile 2" evidence="17">
    <location>
        <begin position="515"/>
        <end position="760"/>
    </location>
</feature>
<evidence type="ECO:0000256" key="15">
    <source>
        <dbReference type="SAM" id="SignalP"/>
    </source>
</evidence>
<dbReference type="PANTHER" id="PTHR12011">
    <property type="entry name" value="ADHESION G-PROTEIN COUPLED RECEPTOR"/>
    <property type="match status" value="1"/>
</dbReference>
<keyword evidence="19" id="KW-0675">Receptor</keyword>
<comment type="subcellular location">
    <subcellularLocation>
        <location evidence="1">Cell membrane</location>
        <topology evidence="1">Multi-pass membrane protein</topology>
    </subcellularLocation>
</comment>
<keyword evidence="8" id="KW-0106">Calcium</keyword>
<evidence type="ECO:0000259" key="16">
    <source>
        <dbReference type="PROSITE" id="PS50221"/>
    </source>
</evidence>
<dbReference type="InterPro" id="IPR000832">
    <property type="entry name" value="GPCR_2_secretin-like"/>
</dbReference>
<evidence type="ECO:0000256" key="9">
    <source>
        <dbReference type="ARBA" id="ARBA00022989"/>
    </source>
</evidence>
<dbReference type="SUPFAM" id="SSF81321">
    <property type="entry name" value="Family A G protein-coupled receptor-like"/>
    <property type="match status" value="1"/>
</dbReference>
<dbReference type="GO" id="GO:0007166">
    <property type="term" value="P:cell surface receptor signaling pathway"/>
    <property type="evidence" value="ECO:0007669"/>
    <property type="project" value="InterPro"/>
</dbReference>
<sequence>MSSFLPWVSVVLTAAVIYNASPVYSTPGTAKGDDCVFPFIYRGNSYSSCVSFRFLGIKLDTMWCSTTRNYDIDKKWKICLDYDICPSYKTLSDPWRNAGFKSTSFPGWPKNNHHIRDGWYRFTGIGGDVLSDFCVPNSSGSNMSLSLGSCRGTPTSSIDGYLDTCNLGISYSSECVYAEQYIQRINCRGFYLYYLTPSNGSFSTRHSSCSASSCGPNAHCNSTDGSCACDAGFSIPNDYLPTGNSYGCSGKSSRAPHNTPEIMIPKACKFNAKLDCTNKLLTQIENITTSQVFSPTEVKDVLNLLTAQQNSPPVEETSKKKRVSYFNGIRRASEKVVSTLVKKTEANYSVSISLPTTEVRVFVVGPNCSLEKIPQLQTEDAQLEIDLIGISKNKMNAGNAAVSFISFTNMSDSSLFGMTTDPMTVMMSTVVSITLSKTSNTSLTKPVNFTLRHTAELSANQSQSLTCVYWKVKEWVVDGCTLTKTNSSHTVCSCTHLSTFALIMQTHPQKTIAVLELINTVAVSVGMVCLVLSLLTFFLCRRNSRVTKTTRVNLCISLLLAHLLFLLTQSLLHYIKPHQVVCAVLAGVLQFLFLSAFVWMSIEAVLLFISVKNLSRLNQKSMLGWKRLTAVGYGIPLVVVGVSAGVMPGGYGSEKCWLKNDRNLVWSFLGPVCFMLVSNVILFSLIANSLRSSLTRLNSQVSQINQTRIVVFKTVVQFFILGCPWILGLFISSSKILEVLFLFLNSQQGTFIFLIHCILNKEVRQEYRKLLYGFQPILTATTMTEIPNTRGEKAN</sequence>
<evidence type="ECO:0000256" key="6">
    <source>
        <dbReference type="ARBA" id="ARBA00022729"/>
    </source>
</evidence>
<evidence type="ECO:0000256" key="10">
    <source>
        <dbReference type="ARBA" id="ARBA00023136"/>
    </source>
</evidence>
<evidence type="ECO:0000256" key="11">
    <source>
        <dbReference type="ARBA" id="ARBA00023157"/>
    </source>
</evidence>
<feature type="signal peptide" evidence="15">
    <location>
        <begin position="1"/>
        <end position="20"/>
    </location>
</feature>
<dbReference type="Pfam" id="PF00002">
    <property type="entry name" value="7tm_2"/>
    <property type="match status" value="1"/>
</dbReference>
<feature type="transmembrane region" description="Helical" evidence="14">
    <location>
        <begin position="584"/>
        <end position="609"/>
    </location>
</feature>
<dbReference type="SUPFAM" id="SSF57440">
    <property type="entry name" value="Kringle-like"/>
    <property type="match status" value="1"/>
</dbReference>
<dbReference type="PROSITE" id="PS50261">
    <property type="entry name" value="G_PROTEIN_RECEP_F2_4"/>
    <property type="match status" value="1"/>
</dbReference>
<feature type="transmembrane region" description="Helical" evidence="14">
    <location>
        <begin position="552"/>
        <end position="572"/>
    </location>
</feature>
<evidence type="ECO:0000256" key="8">
    <source>
        <dbReference type="ARBA" id="ARBA00022837"/>
    </source>
</evidence>
<protein>
    <submittedName>
        <fullName evidence="19">Adhesion G protein-coupled receptor E3-like</fullName>
    </submittedName>
</protein>
<comment type="similarity">
    <text evidence="2">Belongs to the G-protein coupled receptor 2 family. Adhesion G-protein coupled receptor (ADGR) subfamily.</text>
</comment>
<dbReference type="Gene3D" id="2.60.220.50">
    <property type="match status" value="1"/>
</dbReference>
<name>A0A8T2KTC5_ASTMX</name>
<keyword evidence="6 15" id="KW-0732">Signal</keyword>
<keyword evidence="5 14" id="KW-0812">Transmembrane</keyword>
<dbReference type="Gene3D" id="1.20.1070.10">
    <property type="entry name" value="Rhodopsin 7-helix transmembrane proteins"/>
    <property type="match status" value="1"/>
</dbReference>
<dbReference type="InterPro" id="IPR046338">
    <property type="entry name" value="GAIN_dom_sf"/>
</dbReference>
<dbReference type="EMBL" id="JAICCE010000021">
    <property type="protein sequence ID" value="KAG9262738.1"/>
    <property type="molecule type" value="Genomic_DNA"/>
</dbReference>
<dbReference type="AlphaFoldDB" id="A0A8T2KTC5"/>
<dbReference type="GO" id="GO:0005886">
    <property type="term" value="C:plasma membrane"/>
    <property type="evidence" value="ECO:0007669"/>
    <property type="project" value="UniProtKB-SubCell"/>
</dbReference>
<dbReference type="PROSITE" id="PS51092">
    <property type="entry name" value="FN2_2"/>
    <property type="match status" value="1"/>
</dbReference>
<dbReference type="Pfam" id="PF00040">
    <property type="entry name" value="fn2"/>
    <property type="match status" value="1"/>
</dbReference>
<keyword evidence="4" id="KW-0245">EGF-like domain</keyword>
<keyword evidence="3" id="KW-1003">Cell membrane</keyword>
<dbReference type="InterPro" id="IPR017981">
    <property type="entry name" value="GPCR_2-like_7TM"/>
</dbReference>
<dbReference type="PRINTS" id="PR00013">
    <property type="entry name" value="FNTYPEII"/>
</dbReference>
<feature type="domain" description="GAIN-B" evidence="16">
    <location>
        <begin position="348"/>
        <end position="510"/>
    </location>
</feature>
<dbReference type="SMART" id="SM00303">
    <property type="entry name" value="GPS"/>
    <property type="match status" value="1"/>
</dbReference>
<feature type="chain" id="PRO_5035817881" evidence="15">
    <location>
        <begin position="21"/>
        <end position="795"/>
    </location>
</feature>
<dbReference type="InterPro" id="IPR013806">
    <property type="entry name" value="Kringle-like"/>
</dbReference>
<dbReference type="Gene3D" id="2.10.10.10">
    <property type="entry name" value="Fibronectin, type II, collagen-binding"/>
    <property type="match status" value="1"/>
</dbReference>
<keyword evidence="7" id="KW-0677">Repeat</keyword>
<dbReference type="GO" id="GO:0007189">
    <property type="term" value="P:adenylate cyclase-activating G protein-coupled receptor signaling pathway"/>
    <property type="evidence" value="ECO:0007669"/>
    <property type="project" value="TreeGrafter"/>
</dbReference>
<feature type="transmembrane region" description="Helical" evidence="14">
    <location>
        <begin position="517"/>
        <end position="540"/>
    </location>
</feature>
<evidence type="ECO:0000256" key="3">
    <source>
        <dbReference type="ARBA" id="ARBA00022475"/>
    </source>
</evidence>
<evidence type="ECO:0000259" key="18">
    <source>
        <dbReference type="PROSITE" id="PS51092"/>
    </source>
</evidence>
<evidence type="ECO:0000313" key="19">
    <source>
        <dbReference type="EMBL" id="KAG9262738.1"/>
    </source>
</evidence>
<keyword evidence="10 14" id="KW-0472">Membrane</keyword>
<feature type="transmembrane region" description="Helical" evidence="14">
    <location>
        <begin position="630"/>
        <end position="652"/>
    </location>
</feature>
<reference evidence="19 20" key="1">
    <citation type="submission" date="2021-07" db="EMBL/GenBank/DDBJ databases">
        <authorList>
            <person name="Imarazene B."/>
            <person name="Zahm M."/>
            <person name="Klopp C."/>
            <person name="Cabau C."/>
            <person name="Beille S."/>
            <person name="Jouanno E."/>
            <person name="Castinel A."/>
            <person name="Lluch J."/>
            <person name="Gil L."/>
            <person name="Kuchtly C."/>
            <person name="Lopez Roques C."/>
            <person name="Donnadieu C."/>
            <person name="Parrinello H."/>
            <person name="Journot L."/>
            <person name="Du K."/>
            <person name="Schartl M."/>
            <person name="Retaux S."/>
            <person name="Guiguen Y."/>
        </authorList>
    </citation>
    <scope>NUCLEOTIDE SEQUENCE [LARGE SCALE GENOMIC DNA]</scope>
    <source>
        <strain evidence="19">Pach_M1</strain>
        <tissue evidence="19">Testis</tissue>
    </source>
</reference>
<comment type="caution">
    <text evidence="13">Lacks conserved residue(s) required for the propagation of feature annotation.</text>
</comment>
<dbReference type="InterPro" id="IPR000203">
    <property type="entry name" value="GPS"/>
</dbReference>
<evidence type="ECO:0000256" key="1">
    <source>
        <dbReference type="ARBA" id="ARBA00004651"/>
    </source>
</evidence>
<evidence type="ECO:0000256" key="4">
    <source>
        <dbReference type="ARBA" id="ARBA00022536"/>
    </source>
</evidence>
<evidence type="ECO:0000256" key="2">
    <source>
        <dbReference type="ARBA" id="ARBA00007343"/>
    </source>
</evidence>
<evidence type="ECO:0000256" key="14">
    <source>
        <dbReference type="SAM" id="Phobius"/>
    </source>
</evidence>
<evidence type="ECO:0000259" key="17">
    <source>
        <dbReference type="PROSITE" id="PS50261"/>
    </source>
</evidence>
<keyword evidence="11" id="KW-1015">Disulfide bond</keyword>
<organism evidence="19 20">
    <name type="scientific">Astyanax mexicanus</name>
    <name type="common">Blind cave fish</name>
    <name type="synonym">Astyanax fasciatus mexicanus</name>
    <dbReference type="NCBI Taxonomy" id="7994"/>
    <lineage>
        <taxon>Eukaryota</taxon>
        <taxon>Metazoa</taxon>
        <taxon>Chordata</taxon>
        <taxon>Craniata</taxon>
        <taxon>Vertebrata</taxon>
        <taxon>Euteleostomi</taxon>
        <taxon>Actinopterygii</taxon>
        <taxon>Neopterygii</taxon>
        <taxon>Teleostei</taxon>
        <taxon>Ostariophysi</taxon>
        <taxon>Characiformes</taxon>
        <taxon>Characoidei</taxon>
        <taxon>Acestrorhamphidae</taxon>
        <taxon>Acestrorhamphinae</taxon>
        <taxon>Astyanax</taxon>
    </lineage>
</organism>
<feature type="transmembrane region" description="Helical" evidence="14">
    <location>
        <begin position="739"/>
        <end position="759"/>
    </location>
</feature>
<accession>A0A8T2KTC5</accession>
<dbReference type="PANTHER" id="PTHR12011:SF469">
    <property type="entry name" value="ADHESION G PROTEIN-COUPLED RECEPTOR E1-RELATED"/>
    <property type="match status" value="1"/>
</dbReference>
<keyword evidence="9 14" id="KW-1133">Transmembrane helix</keyword>
<gene>
    <name evidence="19" type="primary">ADGRE3</name>
    <name evidence="19" type="ORF">AMEX_G24560</name>
</gene>
<dbReference type="InterPro" id="IPR036943">
    <property type="entry name" value="FN_type2_sf"/>
</dbReference>
<evidence type="ECO:0000313" key="20">
    <source>
        <dbReference type="Proteomes" id="UP000752171"/>
    </source>
</evidence>
<comment type="caution">
    <text evidence="19">The sequence shown here is derived from an EMBL/GenBank/DDBJ whole genome shotgun (WGS) entry which is preliminary data.</text>
</comment>
<keyword evidence="12" id="KW-0325">Glycoprotein</keyword>
<dbReference type="FunFam" id="1.20.1070.10:FF:000054">
    <property type="entry name" value="Adhesion G protein-coupled receptor E3"/>
    <property type="match status" value="1"/>
</dbReference>
<dbReference type="Pfam" id="PF01825">
    <property type="entry name" value="GPS"/>
    <property type="match status" value="1"/>
</dbReference>
<dbReference type="SMART" id="SM00059">
    <property type="entry name" value="FN2"/>
    <property type="match status" value="1"/>
</dbReference>
<dbReference type="CDD" id="cd00062">
    <property type="entry name" value="FN2"/>
    <property type="match status" value="1"/>
</dbReference>
<dbReference type="PRINTS" id="PR00249">
    <property type="entry name" value="GPCRSECRETIN"/>
</dbReference>
<proteinExistence type="inferred from homology"/>
<feature type="transmembrane region" description="Helical" evidence="14">
    <location>
        <begin position="710"/>
        <end position="733"/>
    </location>
</feature>